<feature type="transmembrane region" description="Helical" evidence="7">
    <location>
        <begin position="228"/>
        <end position="247"/>
    </location>
</feature>
<dbReference type="InterPro" id="IPR050882">
    <property type="entry name" value="Prepilin_peptidase/N-MTase"/>
</dbReference>
<evidence type="ECO:0000313" key="11">
    <source>
        <dbReference type="Proteomes" id="UP000092687"/>
    </source>
</evidence>
<keyword evidence="11" id="KW-1185">Reference proteome</keyword>
<feature type="transmembrane region" description="Helical" evidence="7">
    <location>
        <begin position="150"/>
        <end position="167"/>
    </location>
</feature>
<protein>
    <submittedName>
        <fullName evidence="10">Prepilin peptidase</fullName>
    </submittedName>
</protein>
<keyword evidence="6 7" id="KW-0472">Membrane</keyword>
<dbReference type="RefSeq" id="WP_065527901.1">
    <property type="nucleotide sequence ID" value="NZ_CP016537.2"/>
</dbReference>
<evidence type="ECO:0000256" key="7">
    <source>
        <dbReference type="SAM" id="Phobius"/>
    </source>
</evidence>
<evidence type="ECO:0000313" key="10">
    <source>
        <dbReference type="EMBL" id="ANU12813.1"/>
    </source>
</evidence>
<evidence type="ECO:0000256" key="2">
    <source>
        <dbReference type="ARBA" id="ARBA00005801"/>
    </source>
</evidence>
<dbReference type="GO" id="GO:0005886">
    <property type="term" value="C:plasma membrane"/>
    <property type="evidence" value="ECO:0007669"/>
    <property type="project" value="UniProtKB-SubCell"/>
</dbReference>
<feature type="domain" description="Prepilin type IV endopeptidase peptidase" evidence="8">
    <location>
        <begin position="104"/>
        <end position="208"/>
    </location>
</feature>
<evidence type="ECO:0000256" key="5">
    <source>
        <dbReference type="ARBA" id="ARBA00022989"/>
    </source>
</evidence>
<dbReference type="PANTHER" id="PTHR30487">
    <property type="entry name" value="TYPE 4 PREPILIN-LIKE PROTEINS LEADER PEPTIDE-PROCESSING ENZYME"/>
    <property type="match status" value="1"/>
</dbReference>
<gene>
    <name evidence="10" type="ORF">BBI08_02695</name>
</gene>
<evidence type="ECO:0000259" key="9">
    <source>
        <dbReference type="Pfam" id="PF06750"/>
    </source>
</evidence>
<feature type="transmembrane region" description="Helical" evidence="7">
    <location>
        <begin position="74"/>
        <end position="94"/>
    </location>
</feature>
<accession>A0A1C7DNL3</accession>
<evidence type="ECO:0000259" key="8">
    <source>
        <dbReference type="Pfam" id="PF01478"/>
    </source>
</evidence>
<reference evidence="10" key="1">
    <citation type="submission" date="2016-10" db="EMBL/GenBank/DDBJ databases">
        <authorList>
            <person name="de Groot N.N."/>
        </authorList>
    </citation>
    <scope>NUCLEOTIDE SEQUENCE</scope>
    <source>
        <strain evidence="10">DSM 24743</strain>
    </source>
</reference>
<dbReference type="Proteomes" id="UP000092687">
    <property type="component" value="Chromosome"/>
</dbReference>
<dbReference type="EMBL" id="CP016537">
    <property type="protein sequence ID" value="ANU12813.1"/>
    <property type="molecule type" value="Genomic_DNA"/>
</dbReference>
<dbReference type="STRING" id="1215089.BBI08_02695"/>
<dbReference type="Pfam" id="PF06750">
    <property type="entry name" value="A24_N_bact"/>
    <property type="match status" value="1"/>
</dbReference>
<feature type="transmembrane region" description="Helical" evidence="7">
    <location>
        <begin position="179"/>
        <end position="208"/>
    </location>
</feature>
<dbReference type="KEGG" id="phc:BBI08_02695"/>
<keyword evidence="3" id="KW-1003">Cell membrane</keyword>
<feature type="transmembrane region" description="Helical" evidence="7">
    <location>
        <begin position="6"/>
        <end position="25"/>
    </location>
</feature>
<keyword evidence="4 7" id="KW-0812">Transmembrane</keyword>
<evidence type="ECO:0000256" key="3">
    <source>
        <dbReference type="ARBA" id="ARBA00022475"/>
    </source>
</evidence>
<feature type="transmembrane region" description="Helical" evidence="7">
    <location>
        <begin position="100"/>
        <end position="120"/>
    </location>
</feature>
<evidence type="ECO:0000256" key="4">
    <source>
        <dbReference type="ARBA" id="ARBA00022692"/>
    </source>
</evidence>
<organism evidence="10 11">
    <name type="scientific">Planococcus halocryophilus</name>
    <dbReference type="NCBI Taxonomy" id="1215089"/>
    <lineage>
        <taxon>Bacteria</taxon>
        <taxon>Bacillati</taxon>
        <taxon>Bacillota</taxon>
        <taxon>Bacilli</taxon>
        <taxon>Bacillales</taxon>
        <taxon>Caryophanaceae</taxon>
        <taxon>Planococcus</taxon>
    </lineage>
</organism>
<dbReference type="PANTHER" id="PTHR30487:SF0">
    <property type="entry name" value="PREPILIN LEADER PEPTIDASE_N-METHYLTRANSFERASE-RELATED"/>
    <property type="match status" value="1"/>
</dbReference>
<keyword evidence="5 7" id="KW-1133">Transmembrane helix</keyword>
<proteinExistence type="inferred from homology"/>
<dbReference type="InterPro" id="IPR000045">
    <property type="entry name" value="Prepilin_IV_endopep_pep"/>
</dbReference>
<dbReference type="Gene3D" id="1.20.120.1220">
    <property type="match status" value="1"/>
</dbReference>
<dbReference type="AlphaFoldDB" id="A0A1C7DNL3"/>
<name>A0A1C7DNL3_9BACL</name>
<dbReference type="InterPro" id="IPR010627">
    <property type="entry name" value="Prepilin_pept_A24_N"/>
</dbReference>
<sequence>MVLTYSIFFSLFGLVFGSFFNVVGLRVPKKESIAYPPSHCTNCDRRLTAIDLVPVFSYLFLKGKCRTCSSSIHWVYPLMEAITGILFVASYLVFGFTPELIVAILFVSLLVIITVSDIAYMLIPDKVLLPFAVVLLGLRFVIPLEPWWNSLLGAVIGFSLLFLIAIVSKGGMGGGDIKLFFVIGLVLGLSGTLMTLFFASFIGAIVGIIQLRVTKKGRKSPIPFGPSIAAAAIIVYFWGEGILTWYMNFLG</sequence>
<dbReference type="OrthoDB" id="9789291at2"/>
<comment type="similarity">
    <text evidence="2">Belongs to the peptidase A24 family.</text>
</comment>
<evidence type="ECO:0000256" key="1">
    <source>
        <dbReference type="ARBA" id="ARBA00004651"/>
    </source>
</evidence>
<evidence type="ECO:0000256" key="6">
    <source>
        <dbReference type="ARBA" id="ARBA00023136"/>
    </source>
</evidence>
<dbReference type="GO" id="GO:0006465">
    <property type="term" value="P:signal peptide processing"/>
    <property type="evidence" value="ECO:0007669"/>
    <property type="project" value="TreeGrafter"/>
</dbReference>
<comment type="subcellular location">
    <subcellularLocation>
        <location evidence="1">Cell membrane</location>
        <topology evidence="1">Multi-pass membrane protein</topology>
    </subcellularLocation>
</comment>
<dbReference type="Pfam" id="PF01478">
    <property type="entry name" value="Peptidase_A24"/>
    <property type="match status" value="1"/>
</dbReference>
<feature type="domain" description="Prepilin peptidase A24 N-terminal" evidence="9">
    <location>
        <begin position="11"/>
        <end position="93"/>
    </location>
</feature>
<dbReference type="GO" id="GO:0004190">
    <property type="term" value="F:aspartic-type endopeptidase activity"/>
    <property type="evidence" value="ECO:0007669"/>
    <property type="project" value="InterPro"/>
</dbReference>